<evidence type="ECO:0000256" key="1">
    <source>
        <dbReference type="SAM" id="MobiDB-lite"/>
    </source>
</evidence>
<feature type="region of interest" description="Disordered" evidence="1">
    <location>
        <begin position="66"/>
        <end position="88"/>
    </location>
</feature>
<organism evidence="2 3">
    <name type="scientific">Tectimicrobiota bacterium</name>
    <dbReference type="NCBI Taxonomy" id="2528274"/>
    <lineage>
        <taxon>Bacteria</taxon>
        <taxon>Pseudomonadati</taxon>
        <taxon>Nitrospinota/Tectimicrobiota group</taxon>
        <taxon>Candidatus Tectimicrobiota</taxon>
    </lineage>
</organism>
<dbReference type="EMBL" id="JACPUR010000018">
    <property type="protein sequence ID" value="MBI3127584.1"/>
    <property type="molecule type" value="Genomic_DNA"/>
</dbReference>
<proteinExistence type="predicted"/>
<comment type="caution">
    <text evidence="2">The sequence shown here is derived from an EMBL/GenBank/DDBJ whole genome shotgun (WGS) entry which is preliminary data.</text>
</comment>
<dbReference type="AlphaFoldDB" id="A0A932MLV1"/>
<gene>
    <name evidence="2" type="ORF">HYZ11_08280</name>
</gene>
<dbReference type="InterPro" id="IPR009061">
    <property type="entry name" value="DNA-bd_dom_put_sf"/>
</dbReference>
<accession>A0A932MLV1</accession>
<evidence type="ECO:0000313" key="2">
    <source>
        <dbReference type="EMBL" id="MBI3127584.1"/>
    </source>
</evidence>
<evidence type="ECO:0000313" key="3">
    <source>
        <dbReference type="Proteomes" id="UP000782312"/>
    </source>
</evidence>
<reference evidence="2" key="1">
    <citation type="submission" date="2020-07" db="EMBL/GenBank/DDBJ databases">
        <title>Huge and variable diversity of episymbiotic CPR bacteria and DPANN archaea in groundwater ecosystems.</title>
        <authorList>
            <person name="He C.Y."/>
            <person name="Keren R."/>
            <person name="Whittaker M."/>
            <person name="Farag I.F."/>
            <person name="Doudna J."/>
            <person name="Cate J.H.D."/>
            <person name="Banfield J.F."/>
        </authorList>
    </citation>
    <scope>NUCLEOTIDE SEQUENCE</scope>
    <source>
        <strain evidence="2">NC_groundwater_763_Ag_S-0.2um_68_21</strain>
    </source>
</reference>
<protein>
    <recommendedName>
        <fullName evidence="4">Helix-turn-helix domain-containing protein</fullName>
    </recommendedName>
</protein>
<dbReference type="Proteomes" id="UP000782312">
    <property type="component" value="Unassembled WGS sequence"/>
</dbReference>
<sequence length="88" mass="9628">MVSDGAATGPDDRWLVGWKEIAAYLGRPIDTVKNWGRAGKLPVWRPVPGSMPQIRASTLDRLLREGTATAEAAPTRPDPPRVVARRAR</sequence>
<evidence type="ECO:0008006" key="4">
    <source>
        <dbReference type="Google" id="ProtNLM"/>
    </source>
</evidence>
<dbReference type="SUPFAM" id="SSF46955">
    <property type="entry name" value="Putative DNA-binding domain"/>
    <property type="match status" value="1"/>
</dbReference>
<name>A0A932MLV1_UNCTE</name>